<gene>
    <name evidence="10" type="ORF">MSAR_25000</name>
</gene>
<dbReference type="InterPro" id="IPR000620">
    <property type="entry name" value="EamA_dom"/>
</dbReference>
<dbReference type="PANTHER" id="PTHR42920">
    <property type="entry name" value="OS03G0707200 PROTEIN-RELATED"/>
    <property type="match status" value="1"/>
</dbReference>
<feature type="transmembrane region" description="Helical" evidence="8">
    <location>
        <begin position="170"/>
        <end position="190"/>
    </location>
</feature>
<sequence>MSILNRATPDPAINGTQPPAGSPSHRTVDVALLAVAIVWGSSYLAAKEVVTTDSVFSFLVIRFALAAVGLAIVLASRLRHINRTEIALGMIFGTILSIIFSLETFGVTMTSASNAGLIISLTIVMTPLLQRWIQRTYLPPAFYGAAVIAVVGVGLLTQNGGFATPSLGDLLILLAAAARAVHVTAIARLSEKRTLDSARVTLVQLCTGLFVFTVLSQISGRGVGEVARQMSTQSWILTIYLALVCTVFAFFIQIWAVRRTSPARVSLLLGTEPLWAATIGVLLAHDPVSVIGVTGALLILLGTNWGRIIDTRRRAEMPATIVQVRP</sequence>
<dbReference type="RefSeq" id="WP_197746794.1">
    <property type="nucleotide sequence ID" value="NZ_AP022595.1"/>
</dbReference>
<feature type="transmembrane region" description="Helical" evidence="8">
    <location>
        <begin position="235"/>
        <end position="255"/>
    </location>
</feature>
<accession>A0A7I7SQT9</accession>
<keyword evidence="11" id="KW-1185">Reference proteome</keyword>
<organism evidence="10 11">
    <name type="scientific">Mycolicibacterium sarraceniae</name>
    <dbReference type="NCBI Taxonomy" id="1534348"/>
    <lineage>
        <taxon>Bacteria</taxon>
        <taxon>Bacillati</taxon>
        <taxon>Actinomycetota</taxon>
        <taxon>Actinomycetes</taxon>
        <taxon>Mycobacteriales</taxon>
        <taxon>Mycobacteriaceae</taxon>
        <taxon>Mycolicibacterium</taxon>
    </lineage>
</organism>
<feature type="transmembrane region" description="Helical" evidence="8">
    <location>
        <begin position="290"/>
        <end position="309"/>
    </location>
</feature>
<feature type="domain" description="EamA" evidence="9">
    <location>
        <begin position="167"/>
        <end position="303"/>
    </location>
</feature>
<protein>
    <submittedName>
        <fullName evidence="10">Multidrug transporter</fullName>
    </submittedName>
</protein>
<feature type="transmembrane region" description="Helical" evidence="8">
    <location>
        <begin position="141"/>
        <end position="158"/>
    </location>
</feature>
<proteinExistence type="inferred from homology"/>
<evidence type="ECO:0000313" key="10">
    <source>
        <dbReference type="EMBL" id="BBY59364.1"/>
    </source>
</evidence>
<feature type="transmembrane region" description="Helical" evidence="8">
    <location>
        <begin position="111"/>
        <end position="129"/>
    </location>
</feature>
<feature type="transmembrane region" description="Helical" evidence="8">
    <location>
        <begin position="56"/>
        <end position="74"/>
    </location>
</feature>
<reference evidence="10 11" key="1">
    <citation type="journal article" date="2019" name="Emerg. Microbes Infect.">
        <title>Comprehensive subspecies identification of 175 nontuberculous mycobacteria species based on 7547 genomic profiles.</title>
        <authorList>
            <person name="Matsumoto Y."/>
            <person name="Kinjo T."/>
            <person name="Motooka D."/>
            <person name="Nabeya D."/>
            <person name="Jung N."/>
            <person name="Uechi K."/>
            <person name="Horii T."/>
            <person name="Iida T."/>
            <person name="Fujita J."/>
            <person name="Nakamura S."/>
        </authorList>
    </citation>
    <scope>NUCLEOTIDE SEQUENCE [LARGE SCALE GENOMIC DNA]</scope>
    <source>
        <strain evidence="10 11">JCM 30395</strain>
    </source>
</reference>
<keyword evidence="4 8" id="KW-0812">Transmembrane</keyword>
<dbReference type="InterPro" id="IPR037185">
    <property type="entry name" value="EmrE-like"/>
</dbReference>
<keyword evidence="6 8" id="KW-0472">Membrane</keyword>
<evidence type="ECO:0000256" key="4">
    <source>
        <dbReference type="ARBA" id="ARBA00022692"/>
    </source>
</evidence>
<evidence type="ECO:0000256" key="1">
    <source>
        <dbReference type="ARBA" id="ARBA00004651"/>
    </source>
</evidence>
<feature type="region of interest" description="Disordered" evidence="7">
    <location>
        <begin position="1"/>
        <end position="23"/>
    </location>
</feature>
<dbReference type="KEGG" id="msar:MSAR_25000"/>
<dbReference type="AlphaFoldDB" id="A0A7I7SQT9"/>
<keyword evidence="5 8" id="KW-1133">Transmembrane helix</keyword>
<comment type="subcellular location">
    <subcellularLocation>
        <location evidence="1">Cell membrane</location>
        <topology evidence="1">Multi-pass membrane protein</topology>
    </subcellularLocation>
</comment>
<comment type="similarity">
    <text evidence="2">Belongs to the EamA transporter family.</text>
</comment>
<dbReference type="Pfam" id="PF00892">
    <property type="entry name" value="EamA"/>
    <property type="match status" value="2"/>
</dbReference>
<feature type="transmembrane region" description="Helical" evidence="8">
    <location>
        <begin position="202"/>
        <end position="223"/>
    </location>
</feature>
<evidence type="ECO:0000256" key="7">
    <source>
        <dbReference type="SAM" id="MobiDB-lite"/>
    </source>
</evidence>
<dbReference type="EMBL" id="AP022595">
    <property type="protein sequence ID" value="BBY59364.1"/>
    <property type="molecule type" value="Genomic_DNA"/>
</dbReference>
<keyword evidence="3" id="KW-1003">Cell membrane</keyword>
<evidence type="ECO:0000256" key="2">
    <source>
        <dbReference type="ARBA" id="ARBA00007362"/>
    </source>
</evidence>
<feature type="transmembrane region" description="Helical" evidence="8">
    <location>
        <begin position="86"/>
        <end position="105"/>
    </location>
</feature>
<evidence type="ECO:0000256" key="5">
    <source>
        <dbReference type="ARBA" id="ARBA00022989"/>
    </source>
</evidence>
<evidence type="ECO:0000259" key="9">
    <source>
        <dbReference type="Pfam" id="PF00892"/>
    </source>
</evidence>
<dbReference type="Proteomes" id="UP000466445">
    <property type="component" value="Chromosome"/>
</dbReference>
<evidence type="ECO:0000256" key="6">
    <source>
        <dbReference type="ARBA" id="ARBA00023136"/>
    </source>
</evidence>
<feature type="domain" description="EamA" evidence="9">
    <location>
        <begin position="29"/>
        <end position="157"/>
    </location>
</feature>
<feature type="transmembrane region" description="Helical" evidence="8">
    <location>
        <begin position="267"/>
        <end position="284"/>
    </location>
</feature>
<dbReference type="PANTHER" id="PTHR42920:SF5">
    <property type="entry name" value="EAMA DOMAIN-CONTAINING PROTEIN"/>
    <property type="match status" value="1"/>
</dbReference>
<evidence type="ECO:0000256" key="8">
    <source>
        <dbReference type="SAM" id="Phobius"/>
    </source>
</evidence>
<evidence type="ECO:0000256" key="3">
    <source>
        <dbReference type="ARBA" id="ARBA00022475"/>
    </source>
</evidence>
<name>A0A7I7SQT9_9MYCO</name>
<dbReference type="InterPro" id="IPR051258">
    <property type="entry name" value="Diverse_Substrate_Transporter"/>
</dbReference>
<evidence type="ECO:0000313" key="11">
    <source>
        <dbReference type="Proteomes" id="UP000466445"/>
    </source>
</evidence>
<dbReference type="GO" id="GO:0005886">
    <property type="term" value="C:plasma membrane"/>
    <property type="evidence" value="ECO:0007669"/>
    <property type="project" value="UniProtKB-SubCell"/>
</dbReference>
<dbReference type="SUPFAM" id="SSF103481">
    <property type="entry name" value="Multidrug resistance efflux transporter EmrE"/>
    <property type="match status" value="2"/>
</dbReference>